<dbReference type="Proteomes" id="UP000275078">
    <property type="component" value="Unassembled WGS sequence"/>
</dbReference>
<accession>A0A3N4ILS7</accession>
<reference evidence="1 2" key="1">
    <citation type="journal article" date="2018" name="Nat. Ecol. Evol.">
        <title>Pezizomycetes genomes reveal the molecular basis of ectomycorrhizal truffle lifestyle.</title>
        <authorList>
            <person name="Murat C."/>
            <person name="Payen T."/>
            <person name="Noel B."/>
            <person name="Kuo A."/>
            <person name="Morin E."/>
            <person name="Chen J."/>
            <person name="Kohler A."/>
            <person name="Krizsan K."/>
            <person name="Balestrini R."/>
            <person name="Da Silva C."/>
            <person name="Montanini B."/>
            <person name="Hainaut M."/>
            <person name="Levati E."/>
            <person name="Barry K.W."/>
            <person name="Belfiori B."/>
            <person name="Cichocki N."/>
            <person name="Clum A."/>
            <person name="Dockter R.B."/>
            <person name="Fauchery L."/>
            <person name="Guy J."/>
            <person name="Iotti M."/>
            <person name="Le Tacon F."/>
            <person name="Lindquist E.A."/>
            <person name="Lipzen A."/>
            <person name="Malagnac F."/>
            <person name="Mello A."/>
            <person name="Molinier V."/>
            <person name="Miyauchi S."/>
            <person name="Poulain J."/>
            <person name="Riccioni C."/>
            <person name="Rubini A."/>
            <person name="Sitrit Y."/>
            <person name="Splivallo R."/>
            <person name="Traeger S."/>
            <person name="Wang M."/>
            <person name="Zifcakova L."/>
            <person name="Wipf D."/>
            <person name="Zambonelli A."/>
            <person name="Paolocci F."/>
            <person name="Nowrousian M."/>
            <person name="Ottonello S."/>
            <person name="Baldrian P."/>
            <person name="Spatafora J.W."/>
            <person name="Henrissat B."/>
            <person name="Nagy L.G."/>
            <person name="Aury J.M."/>
            <person name="Wincker P."/>
            <person name="Grigoriev I.V."/>
            <person name="Bonfante P."/>
            <person name="Martin F.M."/>
        </authorList>
    </citation>
    <scope>NUCLEOTIDE SEQUENCE [LARGE SCALE GENOMIC DNA]</scope>
    <source>
        <strain evidence="1 2">RN42</strain>
    </source>
</reference>
<gene>
    <name evidence="1" type="ORF">BJ508DRAFT_136455</name>
</gene>
<evidence type="ECO:0000313" key="1">
    <source>
        <dbReference type="EMBL" id="RPA86646.1"/>
    </source>
</evidence>
<name>A0A3N4ILS7_ASCIM</name>
<dbReference type="EMBL" id="ML119649">
    <property type="protein sequence ID" value="RPA86646.1"/>
    <property type="molecule type" value="Genomic_DNA"/>
</dbReference>
<organism evidence="1 2">
    <name type="scientific">Ascobolus immersus RN42</name>
    <dbReference type="NCBI Taxonomy" id="1160509"/>
    <lineage>
        <taxon>Eukaryota</taxon>
        <taxon>Fungi</taxon>
        <taxon>Dikarya</taxon>
        <taxon>Ascomycota</taxon>
        <taxon>Pezizomycotina</taxon>
        <taxon>Pezizomycetes</taxon>
        <taxon>Pezizales</taxon>
        <taxon>Ascobolaceae</taxon>
        <taxon>Ascobolus</taxon>
    </lineage>
</organism>
<evidence type="ECO:0000313" key="2">
    <source>
        <dbReference type="Proteomes" id="UP000275078"/>
    </source>
</evidence>
<keyword evidence="2" id="KW-1185">Reference proteome</keyword>
<protein>
    <submittedName>
        <fullName evidence="1">Uncharacterized protein</fullName>
    </submittedName>
</protein>
<proteinExistence type="predicted"/>
<sequence length="71" mass="8362">MEDERLFQHHHHHLYQTLGGFFSWSSTLFSTAKALRQTILTSTSLKPYGRIGRRALRIGETRLQGRQPEYF</sequence>
<dbReference type="AlphaFoldDB" id="A0A3N4ILS7"/>